<sequence>MIANYTQQGWELITQRAHGILAAQVALQWKTAERPERWMETLLAIAEHDDAMIELDGEQLLTEAGGPINFTMKNFELEHCIRLSRFTRSKSRYIALLTSMHMDFIYRKDMEADPAAKAFLLEQRNLQAAWRKELGLSREEAERIYAFMEWCDAFSLLLCQHAVQPESRTIEISRGPDKRKYELCQVGEGELTLLPWPFESDRFEVYFESRVVPQLQFKNSNELREAFLAAPVKETRWALVHSSPAAPKPKVKAR</sequence>
<gene>
    <name evidence="1" type="ORF">SAMN05444008_109208</name>
</gene>
<accession>A0A1M5CTG6</accession>
<dbReference type="RefSeq" id="WP_073043986.1">
    <property type="nucleotide sequence ID" value="NZ_FQUO01000009.1"/>
</dbReference>
<evidence type="ECO:0000313" key="1">
    <source>
        <dbReference type="EMBL" id="SHF58011.1"/>
    </source>
</evidence>
<dbReference type="STRING" id="1302690.BUE76_08540"/>
<dbReference type="Pfam" id="PF13030">
    <property type="entry name" value="DUF3891"/>
    <property type="match status" value="1"/>
</dbReference>
<keyword evidence="2" id="KW-1185">Reference proteome</keyword>
<dbReference type="OrthoDB" id="872894at2"/>
<reference evidence="1 2" key="1">
    <citation type="submission" date="2016-11" db="EMBL/GenBank/DDBJ databases">
        <authorList>
            <person name="Jaros S."/>
            <person name="Januszkiewicz K."/>
            <person name="Wedrychowicz H."/>
        </authorList>
    </citation>
    <scope>NUCLEOTIDE SEQUENCE [LARGE SCALE GENOMIC DNA]</scope>
    <source>
        <strain evidence="1 2">DSM 26897</strain>
    </source>
</reference>
<dbReference type="Proteomes" id="UP000184368">
    <property type="component" value="Unassembled WGS sequence"/>
</dbReference>
<dbReference type="EMBL" id="FQUO01000009">
    <property type="protein sequence ID" value="SHF58011.1"/>
    <property type="molecule type" value="Genomic_DNA"/>
</dbReference>
<protein>
    <recommendedName>
        <fullName evidence="3">DUF3891 domain-containing protein</fullName>
    </recommendedName>
</protein>
<evidence type="ECO:0008006" key="3">
    <source>
        <dbReference type="Google" id="ProtNLM"/>
    </source>
</evidence>
<dbReference type="InterPro" id="IPR024992">
    <property type="entry name" value="DUF3891"/>
</dbReference>
<organism evidence="1 2">
    <name type="scientific">Cnuella takakiae</name>
    <dbReference type="NCBI Taxonomy" id="1302690"/>
    <lineage>
        <taxon>Bacteria</taxon>
        <taxon>Pseudomonadati</taxon>
        <taxon>Bacteroidota</taxon>
        <taxon>Chitinophagia</taxon>
        <taxon>Chitinophagales</taxon>
        <taxon>Chitinophagaceae</taxon>
        <taxon>Cnuella</taxon>
    </lineage>
</organism>
<evidence type="ECO:0000313" key="2">
    <source>
        <dbReference type="Proteomes" id="UP000184368"/>
    </source>
</evidence>
<dbReference type="AlphaFoldDB" id="A0A1M5CTG6"/>
<proteinExistence type="predicted"/>
<name>A0A1M5CTG6_9BACT</name>